<dbReference type="InterPro" id="IPR001810">
    <property type="entry name" value="F-box_dom"/>
</dbReference>
<dbReference type="Proteomes" id="UP001266305">
    <property type="component" value="Unassembled WGS sequence"/>
</dbReference>
<evidence type="ECO:0000259" key="2">
    <source>
        <dbReference type="Pfam" id="PF12937"/>
    </source>
</evidence>
<dbReference type="Pfam" id="PF12937">
    <property type="entry name" value="F-box-like"/>
    <property type="match status" value="1"/>
</dbReference>
<dbReference type="SUPFAM" id="SSF81383">
    <property type="entry name" value="F-box domain"/>
    <property type="match status" value="1"/>
</dbReference>
<organism evidence="3 4">
    <name type="scientific">Saguinus oedipus</name>
    <name type="common">Cotton-top tamarin</name>
    <name type="synonym">Oedipomidas oedipus</name>
    <dbReference type="NCBI Taxonomy" id="9490"/>
    <lineage>
        <taxon>Eukaryota</taxon>
        <taxon>Metazoa</taxon>
        <taxon>Chordata</taxon>
        <taxon>Craniata</taxon>
        <taxon>Vertebrata</taxon>
        <taxon>Euteleostomi</taxon>
        <taxon>Mammalia</taxon>
        <taxon>Eutheria</taxon>
        <taxon>Euarchontoglires</taxon>
        <taxon>Primates</taxon>
        <taxon>Haplorrhini</taxon>
        <taxon>Platyrrhini</taxon>
        <taxon>Cebidae</taxon>
        <taxon>Callitrichinae</taxon>
        <taxon>Saguinus</taxon>
    </lineage>
</organism>
<gene>
    <name evidence="3" type="ORF">P7K49_020374</name>
</gene>
<feature type="region of interest" description="Disordered" evidence="1">
    <location>
        <begin position="75"/>
        <end position="142"/>
    </location>
</feature>
<name>A0ABQ9V038_SAGOE</name>
<proteinExistence type="predicted"/>
<reference evidence="3 4" key="1">
    <citation type="submission" date="2023-05" db="EMBL/GenBank/DDBJ databases">
        <title>B98-5 Cell Line De Novo Hybrid Assembly: An Optical Mapping Approach.</title>
        <authorList>
            <person name="Kananen K."/>
            <person name="Auerbach J.A."/>
            <person name="Kautto E."/>
            <person name="Blachly J.S."/>
        </authorList>
    </citation>
    <scope>NUCLEOTIDE SEQUENCE [LARGE SCALE GENOMIC DNA]</scope>
    <source>
        <strain evidence="3">B95-8</strain>
        <tissue evidence="3">Cell line</tissue>
    </source>
</reference>
<protein>
    <recommendedName>
        <fullName evidence="2">F-box domain-containing protein</fullName>
    </recommendedName>
</protein>
<dbReference type="Gene3D" id="1.20.1280.50">
    <property type="match status" value="1"/>
</dbReference>
<feature type="domain" description="F-box" evidence="2">
    <location>
        <begin position="31"/>
        <end position="78"/>
    </location>
</feature>
<accession>A0ABQ9V038</accession>
<evidence type="ECO:0000313" key="3">
    <source>
        <dbReference type="EMBL" id="KAK2102707.1"/>
    </source>
</evidence>
<sequence length="142" mass="14961">MAAAAVDSAMEVVPALAEEAAPEVAGLSCLVNLPGEVLEYILCSGSLTAADIGRVSSTCRRLRELCQSSGKVWKEQFRPRAPGAGQPPRSPSAAAPRADPTPDPFPRTDKGLQAPGPAGPRQADPRVPKWRIWERPAAEPSV</sequence>
<evidence type="ECO:0000256" key="1">
    <source>
        <dbReference type="SAM" id="MobiDB-lite"/>
    </source>
</evidence>
<comment type="caution">
    <text evidence="3">The sequence shown here is derived from an EMBL/GenBank/DDBJ whole genome shotgun (WGS) entry which is preliminary data.</text>
</comment>
<keyword evidence="4" id="KW-1185">Reference proteome</keyword>
<dbReference type="EMBL" id="JASSZA010000009">
    <property type="protein sequence ID" value="KAK2102707.1"/>
    <property type="molecule type" value="Genomic_DNA"/>
</dbReference>
<feature type="compositionally biased region" description="Basic and acidic residues" evidence="1">
    <location>
        <begin position="123"/>
        <end position="142"/>
    </location>
</feature>
<evidence type="ECO:0000313" key="4">
    <source>
        <dbReference type="Proteomes" id="UP001266305"/>
    </source>
</evidence>
<dbReference type="CDD" id="cd22096">
    <property type="entry name" value="F-box_FBXO21"/>
    <property type="match status" value="1"/>
</dbReference>
<feature type="compositionally biased region" description="Low complexity" evidence="1">
    <location>
        <begin position="79"/>
        <end position="98"/>
    </location>
</feature>
<dbReference type="InterPro" id="IPR036047">
    <property type="entry name" value="F-box-like_dom_sf"/>
</dbReference>